<dbReference type="InterPro" id="IPR000015">
    <property type="entry name" value="Fimb_usher"/>
</dbReference>
<protein>
    <submittedName>
        <fullName evidence="3">Fimbrial usher protein</fullName>
    </submittedName>
</protein>
<keyword evidence="1" id="KW-0813">Transport</keyword>
<dbReference type="RefSeq" id="WP_244130475.1">
    <property type="nucleotide sequence ID" value="NZ_CABVPL010000053.1"/>
</dbReference>
<dbReference type="Pfam" id="PF13953">
    <property type="entry name" value="PapC_C"/>
    <property type="match status" value="1"/>
</dbReference>
<keyword evidence="1" id="KW-0998">Cell outer membrane</keyword>
<dbReference type="PANTHER" id="PTHR30451">
    <property type="entry name" value="OUTER MEMBRANE USHER PROTEIN"/>
    <property type="match status" value="1"/>
</dbReference>
<dbReference type="GeneID" id="99792593"/>
<dbReference type="InterPro" id="IPR018030">
    <property type="entry name" value="Fimbrial_membr_usher_CS"/>
</dbReference>
<gene>
    <name evidence="3" type="ORF">BLA24064_05303</name>
</gene>
<name>A0A6P2PUC8_9BURK</name>
<dbReference type="AlphaFoldDB" id="A0A6P2PUC8"/>
<keyword evidence="1" id="KW-0812">Transmembrane</keyword>
<dbReference type="Gene3D" id="2.60.40.2610">
    <property type="entry name" value="Outer membrane usher protein FimD, plug domain"/>
    <property type="match status" value="1"/>
</dbReference>
<evidence type="ECO:0000313" key="3">
    <source>
        <dbReference type="EMBL" id="VWC11224.1"/>
    </source>
</evidence>
<reference evidence="3 4" key="1">
    <citation type="submission" date="2019-09" db="EMBL/GenBank/DDBJ databases">
        <authorList>
            <person name="Depoorter E."/>
        </authorList>
    </citation>
    <scope>NUCLEOTIDE SEQUENCE [LARGE SCALE GENOMIC DNA]</scope>
    <source>
        <strain evidence="3">LMG 24064</strain>
    </source>
</reference>
<dbReference type="Gene3D" id="2.60.40.3110">
    <property type="match status" value="1"/>
</dbReference>
<dbReference type="GO" id="GO:0009279">
    <property type="term" value="C:cell outer membrane"/>
    <property type="evidence" value="ECO:0007669"/>
    <property type="project" value="UniProtKB-SubCell"/>
</dbReference>
<evidence type="ECO:0000259" key="2">
    <source>
        <dbReference type="Pfam" id="PF13953"/>
    </source>
</evidence>
<dbReference type="Proteomes" id="UP000494222">
    <property type="component" value="Unassembled WGS sequence"/>
</dbReference>
<comment type="similarity">
    <text evidence="1">Belongs to the fimbrial export usher family.</text>
</comment>
<dbReference type="PROSITE" id="PS01151">
    <property type="entry name" value="FIMBRIAL_USHER"/>
    <property type="match status" value="1"/>
</dbReference>
<keyword evidence="1" id="KW-1029">Fimbrium biogenesis</keyword>
<comment type="subcellular location">
    <subcellularLocation>
        <location evidence="1">Cell outer membrane</location>
        <topology evidence="1">Multi-pass membrane protein</topology>
    </subcellularLocation>
</comment>
<proteinExistence type="inferred from homology"/>
<sequence>MSAQTTLAEERLVAAPAAAAAAAQASRGAAGGPAELLYQIDINRQGLDETALLIKAADGFYVSADDLKRWRLRQPDVAPLAGSDTPYYPLKAIAGLTYTVDEQNLTMAISAPAQAFVGATFDEAERRRVPAVEPGIGGFFNYDLLAEQAAGQTHGSGLFELGFFNRFGVGVGTFLADESGPTRRLTRLETTWTTDLPGHLASLRIGDAISRAGMWGRAIRFGGIQYATNFATQPGLVTIPLQGVSGQAVLPSTVDVYVNNALTSTREVAPGPFAINNVPVVTGQGDVRVVVRDVMGREQVITQSFYASANLLKQGMQDFSYEIGKERRDFGLASNDYGHWFASATHRIGLTDRFTGEIHAEAEASRQNLGVGGVVLAGPLGVVDASAAASHSTGGAGALATIGAQSQAGVVDIGAHAQWATPHFAQIGLEPGRLAPKLLTSVNVGVGMGRFGSLGLAHVFLDDRDGYKTQLLSLSYSVQLGRFGFANVSVSKPLSGAGATIVGVAWTIPVDNRTSASVTMTHQQGGTEMLAQLQRSLPVGEGFGYSLQAGNDTQDASATLQTRTGTYSVEAAAYRGRAGVRANVAGGVAFVDGTARLSRQITDSFALVKVPGFANVGILADNQLVAHTDASGVALLPRLRAYENNPISIEQADLPFDATIGTLKLDAVPYFRSGMALVFPITRSRGAMLTLDLENGAHLPAGAIVTIAGQKDAFPVGRDGVVYVTGLSEQNHLHAAWRDRQCDATVRFPAGDDPLPDLGTHLCKGVTP</sequence>
<keyword evidence="1" id="KW-0472">Membrane</keyword>
<dbReference type="GO" id="GO:0015473">
    <property type="term" value="F:fimbrial usher porin activity"/>
    <property type="evidence" value="ECO:0007669"/>
    <property type="project" value="InterPro"/>
</dbReference>
<organism evidence="3 4">
    <name type="scientific">Burkholderia latens</name>
    <dbReference type="NCBI Taxonomy" id="488446"/>
    <lineage>
        <taxon>Bacteria</taxon>
        <taxon>Pseudomonadati</taxon>
        <taxon>Pseudomonadota</taxon>
        <taxon>Betaproteobacteria</taxon>
        <taxon>Burkholderiales</taxon>
        <taxon>Burkholderiaceae</taxon>
        <taxon>Burkholderia</taxon>
        <taxon>Burkholderia cepacia complex</taxon>
    </lineage>
</organism>
<accession>A0A6P2PUC8</accession>
<dbReference type="InterPro" id="IPR042186">
    <property type="entry name" value="FimD_plug_dom"/>
</dbReference>
<evidence type="ECO:0000313" key="4">
    <source>
        <dbReference type="Proteomes" id="UP000494222"/>
    </source>
</evidence>
<dbReference type="InterPro" id="IPR043142">
    <property type="entry name" value="PapC-like_C_sf"/>
</dbReference>
<dbReference type="InterPro" id="IPR025949">
    <property type="entry name" value="PapC-like_C"/>
</dbReference>
<feature type="domain" description="PapC-like C-terminal" evidence="2">
    <location>
        <begin position="688"/>
        <end position="749"/>
    </location>
</feature>
<dbReference type="Pfam" id="PF00577">
    <property type="entry name" value="Usher"/>
    <property type="match status" value="2"/>
</dbReference>
<dbReference type="EMBL" id="CABVPL010000053">
    <property type="protein sequence ID" value="VWC11224.1"/>
    <property type="molecule type" value="Genomic_DNA"/>
</dbReference>
<dbReference type="Gene3D" id="2.60.40.2070">
    <property type="match status" value="1"/>
</dbReference>
<dbReference type="PANTHER" id="PTHR30451:SF5">
    <property type="entry name" value="SLR0019 PROTEIN"/>
    <property type="match status" value="1"/>
</dbReference>
<evidence type="ECO:0000256" key="1">
    <source>
        <dbReference type="RuleBase" id="RU003884"/>
    </source>
</evidence>
<dbReference type="GO" id="GO:0009297">
    <property type="term" value="P:pilus assembly"/>
    <property type="evidence" value="ECO:0007669"/>
    <property type="project" value="InterPro"/>
</dbReference>